<evidence type="ECO:0000313" key="3">
    <source>
        <dbReference type="EMBL" id="MQY22724.1"/>
    </source>
</evidence>
<dbReference type="InterPro" id="IPR001387">
    <property type="entry name" value="Cro/C1-type_HTH"/>
</dbReference>
<dbReference type="Pfam" id="PF13560">
    <property type="entry name" value="HTH_31"/>
    <property type="match status" value="1"/>
</dbReference>
<protein>
    <recommendedName>
        <fullName evidence="2">HTH cro/C1-type domain-containing protein</fullName>
    </recommendedName>
</protein>
<dbReference type="Gene3D" id="1.10.260.40">
    <property type="entry name" value="lambda repressor-like DNA-binding domains"/>
    <property type="match status" value="1"/>
</dbReference>
<accession>A0A7K0DCV8</accession>
<reference evidence="3 4" key="1">
    <citation type="submission" date="2019-10" db="EMBL/GenBank/DDBJ databases">
        <title>Nocardia macrotermitis sp. nov. and Nocardia aurantia sp. nov., isolated from the gut of fungus growing-termite Macrotermes natalensis.</title>
        <authorList>
            <person name="Benndorf R."/>
            <person name="Schwitalla J."/>
            <person name="Martin K."/>
            <person name="De Beer W."/>
            <person name="Kaster A.-K."/>
            <person name="Vollmers J."/>
            <person name="Poulsen M."/>
            <person name="Beemelmanns C."/>
        </authorList>
    </citation>
    <scope>NUCLEOTIDE SEQUENCE [LARGE SCALE GENOMIC DNA]</scope>
    <source>
        <strain evidence="3 4">RB20</strain>
    </source>
</reference>
<evidence type="ECO:0000313" key="4">
    <source>
        <dbReference type="Proteomes" id="UP000438448"/>
    </source>
</evidence>
<dbReference type="SUPFAM" id="SSF47413">
    <property type="entry name" value="lambda repressor-like DNA-binding domains"/>
    <property type="match status" value="1"/>
</dbReference>
<dbReference type="GO" id="GO:0003677">
    <property type="term" value="F:DNA binding"/>
    <property type="evidence" value="ECO:0007669"/>
    <property type="project" value="InterPro"/>
</dbReference>
<evidence type="ECO:0000256" key="1">
    <source>
        <dbReference type="SAM" id="MobiDB-lite"/>
    </source>
</evidence>
<dbReference type="SMART" id="SM00530">
    <property type="entry name" value="HTH_XRE"/>
    <property type="match status" value="1"/>
</dbReference>
<dbReference type="PANTHER" id="PTHR35010">
    <property type="entry name" value="BLL4672 PROTEIN-RELATED"/>
    <property type="match status" value="1"/>
</dbReference>
<proteinExistence type="predicted"/>
<name>A0A7K0DCV8_9NOCA</name>
<feature type="domain" description="HTH cro/C1-type" evidence="2">
    <location>
        <begin position="10"/>
        <end position="82"/>
    </location>
</feature>
<feature type="region of interest" description="Disordered" evidence="1">
    <location>
        <begin position="280"/>
        <end position="299"/>
    </location>
</feature>
<evidence type="ECO:0000259" key="2">
    <source>
        <dbReference type="SMART" id="SM00530"/>
    </source>
</evidence>
<dbReference type="Proteomes" id="UP000438448">
    <property type="component" value="Unassembled WGS sequence"/>
</dbReference>
<dbReference type="InterPro" id="IPR041413">
    <property type="entry name" value="MLTR_LBD"/>
</dbReference>
<dbReference type="AlphaFoldDB" id="A0A7K0DCV8"/>
<dbReference type="PANTHER" id="PTHR35010:SF2">
    <property type="entry name" value="BLL4672 PROTEIN"/>
    <property type="match status" value="1"/>
</dbReference>
<dbReference type="RefSeq" id="WP_319945522.1">
    <property type="nucleotide sequence ID" value="NZ_WEGK01000015.1"/>
</dbReference>
<dbReference type="EMBL" id="WEGK01000015">
    <property type="protein sequence ID" value="MQY22724.1"/>
    <property type="molecule type" value="Genomic_DNA"/>
</dbReference>
<sequence>MDNRAEIRDFLATRRAKLTPEQVGLPAGGRRRVPGLRREEVAVLAGVSTDWYIRLEKGHISGVSDDVLSAVARALRLTDAEREHLFNLARTAKPARTPRRRAKVQVPASVQRVMDSMTGTAAFVRNGRLDILASNQLGRALYSPVLDNPAHRGNIARFDFLDPRAGDYYPDHDGALAVAVALLRAETGRHPDDPDLTALIGELATHSEAFRTRWATHDVRIHRGGIKTFHHPAVGHLELAYDSMELVAAPGLTLTAYTAEPATASADNLALLASWAATEHAPDQTSSATTETEKETPWN</sequence>
<dbReference type="Gene3D" id="3.30.450.180">
    <property type="match status" value="1"/>
</dbReference>
<dbReference type="InterPro" id="IPR010982">
    <property type="entry name" value="Lambda_DNA-bd_dom_sf"/>
</dbReference>
<gene>
    <name evidence="3" type="ORF">NRB20_58460</name>
</gene>
<organism evidence="3 4">
    <name type="scientific">Nocardia macrotermitis</name>
    <dbReference type="NCBI Taxonomy" id="2585198"/>
    <lineage>
        <taxon>Bacteria</taxon>
        <taxon>Bacillati</taxon>
        <taxon>Actinomycetota</taxon>
        <taxon>Actinomycetes</taxon>
        <taxon>Mycobacteriales</taxon>
        <taxon>Nocardiaceae</taxon>
        <taxon>Nocardia</taxon>
    </lineage>
</organism>
<dbReference type="CDD" id="cd00093">
    <property type="entry name" value="HTH_XRE"/>
    <property type="match status" value="1"/>
</dbReference>
<comment type="caution">
    <text evidence="3">The sequence shown here is derived from an EMBL/GenBank/DDBJ whole genome shotgun (WGS) entry which is preliminary data.</text>
</comment>
<dbReference type="Pfam" id="PF17765">
    <property type="entry name" value="MLTR_LBD"/>
    <property type="match status" value="1"/>
</dbReference>
<keyword evidence="4" id="KW-1185">Reference proteome</keyword>